<evidence type="ECO:0000256" key="2">
    <source>
        <dbReference type="ARBA" id="ARBA00023015"/>
    </source>
</evidence>
<dbReference type="GO" id="GO:0000976">
    <property type="term" value="F:transcription cis-regulatory region binding"/>
    <property type="evidence" value="ECO:0007669"/>
    <property type="project" value="TreeGrafter"/>
</dbReference>
<evidence type="ECO:0000256" key="4">
    <source>
        <dbReference type="ARBA" id="ARBA00023163"/>
    </source>
</evidence>
<dbReference type="PANTHER" id="PTHR46721">
    <property type="entry name" value="FORKHEAD BOX PROTEIN N1"/>
    <property type="match status" value="1"/>
</dbReference>
<feature type="DNA-binding region" description="Fork-head" evidence="6">
    <location>
        <begin position="168"/>
        <end position="265"/>
    </location>
</feature>
<comment type="subcellular location">
    <subcellularLocation>
        <location evidence="6">Nucleus</location>
    </subcellularLocation>
</comment>
<organism evidence="9 10">
    <name type="scientific">Toxocara canis</name>
    <name type="common">Canine roundworm</name>
    <dbReference type="NCBI Taxonomy" id="6265"/>
    <lineage>
        <taxon>Eukaryota</taxon>
        <taxon>Metazoa</taxon>
        <taxon>Ecdysozoa</taxon>
        <taxon>Nematoda</taxon>
        <taxon>Chromadorea</taxon>
        <taxon>Rhabditida</taxon>
        <taxon>Spirurina</taxon>
        <taxon>Ascaridomorpha</taxon>
        <taxon>Ascaridoidea</taxon>
        <taxon>Toxocaridae</taxon>
        <taxon>Toxocara</taxon>
    </lineage>
</organism>
<keyword evidence="5 6" id="KW-0539">Nucleus</keyword>
<sequence>MLRSSNFGIVYVDGKGSTNTPRRCLSNPETLMSSSSSAVPRTFGSSNIANSANMSSPVGANRRKSLMVKSEDGEEDQPYPLCDDIGDLIADDTDSNLFDGSDANWMHKIDVTQFRDIQQDLFSSECIKEERQFADKHVYGSSPSICENVPTVVAESHRGPSRCGRWMKPSYSYSCLVALALKNSRNGQLTVSEIYDFMCENFPYFRTAPPGWKNSVRHNLSLNKCFQKIELYRPDGQGRKSCLWSLNPAKINKMDQEVRKWRERDIVSIRGSLLCPDDLEAIEQGRKGIPMSSKFSKHGDDFIRANRPICPRPVDYDPLPHTQSAYERLMQPAAKQFKMSTSDGVGIDNERVLQEGSLKASNAPPRRERLRSISVPQGGTLMIPEGSTVREVAAKNLQILLQNHCSRATSYMTPVKNPPQSPSIIAASALEPSTTQSSEPTIFPPINQCLSPTFAFNSPKDEFMEKEGWHKSVLLSPLSTSPVNYGVGTCPYDTVTSALNNNSLLRSALEQSPCRSLTFTAL</sequence>
<evidence type="ECO:0000256" key="3">
    <source>
        <dbReference type="ARBA" id="ARBA00023125"/>
    </source>
</evidence>
<reference evidence="10" key="1">
    <citation type="submission" date="2016-06" db="UniProtKB">
        <authorList>
            <consortium name="WormBaseParasite"/>
        </authorList>
    </citation>
    <scope>IDENTIFICATION</scope>
</reference>
<reference evidence="8 9" key="2">
    <citation type="submission" date="2018-11" db="EMBL/GenBank/DDBJ databases">
        <authorList>
            <consortium name="Pathogen Informatics"/>
        </authorList>
    </citation>
    <scope>NUCLEOTIDE SEQUENCE [LARGE SCALE GENOMIC DNA]</scope>
</reference>
<dbReference type="PANTHER" id="PTHR46721:SF3">
    <property type="entry name" value="FORKHEAD BOX N1"/>
    <property type="match status" value="1"/>
</dbReference>
<proteinExistence type="predicted"/>
<dbReference type="PRINTS" id="PR00053">
    <property type="entry name" value="FORKHEAD"/>
</dbReference>
<dbReference type="PROSITE" id="PS00658">
    <property type="entry name" value="FORK_HEAD_2"/>
    <property type="match status" value="1"/>
</dbReference>
<dbReference type="SUPFAM" id="SSF46785">
    <property type="entry name" value="Winged helix' DNA-binding domain"/>
    <property type="match status" value="1"/>
</dbReference>
<keyword evidence="3 6" id="KW-0238">DNA-binding</keyword>
<dbReference type="GO" id="GO:0000981">
    <property type="term" value="F:DNA-binding transcription factor activity, RNA polymerase II-specific"/>
    <property type="evidence" value="ECO:0007669"/>
    <property type="project" value="TreeGrafter"/>
</dbReference>
<evidence type="ECO:0000313" key="10">
    <source>
        <dbReference type="WBParaSite" id="TCNE_0000792501-mRNA-1"/>
    </source>
</evidence>
<evidence type="ECO:0000313" key="8">
    <source>
        <dbReference type="EMBL" id="VDM39246.1"/>
    </source>
</evidence>
<keyword evidence="4" id="KW-0804">Transcription</keyword>
<gene>
    <name evidence="8" type="ORF">TCNE_LOCUS7925</name>
</gene>
<keyword evidence="9" id="KW-1185">Reference proteome</keyword>
<dbReference type="InterPro" id="IPR036388">
    <property type="entry name" value="WH-like_DNA-bd_sf"/>
</dbReference>
<evidence type="ECO:0000256" key="5">
    <source>
        <dbReference type="ARBA" id="ARBA00023242"/>
    </source>
</evidence>
<dbReference type="InterPro" id="IPR036390">
    <property type="entry name" value="WH_DNA-bd_sf"/>
</dbReference>
<name>A0A183UHF5_TOXCA</name>
<keyword evidence="2" id="KW-0805">Transcription regulation</keyword>
<keyword evidence="1" id="KW-0217">Developmental protein</keyword>
<dbReference type="AlphaFoldDB" id="A0A183UHF5"/>
<dbReference type="InterPro" id="IPR001766">
    <property type="entry name" value="Fork_head_dom"/>
</dbReference>
<accession>A0A183UHF5</accession>
<evidence type="ECO:0000259" key="7">
    <source>
        <dbReference type="PROSITE" id="PS50039"/>
    </source>
</evidence>
<dbReference type="InterPro" id="IPR030456">
    <property type="entry name" value="TF_fork_head_CS_2"/>
</dbReference>
<dbReference type="SMART" id="SM00339">
    <property type="entry name" value="FH"/>
    <property type="match status" value="1"/>
</dbReference>
<evidence type="ECO:0000313" key="9">
    <source>
        <dbReference type="Proteomes" id="UP000050794"/>
    </source>
</evidence>
<dbReference type="WBParaSite" id="TCNE_0000792501-mRNA-1">
    <property type="protein sequence ID" value="TCNE_0000792501-mRNA-1"/>
    <property type="gene ID" value="TCNE_0000792501"/>
</dbReference>
<dbReference type="EMBL" id="UYWY01019786">
    <property type="protein sequence ID" value="VDM39246.1"/>
    <property type="molecule type" value="Genomic_DNA"/>
</dbReference>
<dbReference type="InterPro" id="IPR049624">
    <property type="entry name" value="FOXN1_4"/>
</dbReference>
<dbReference type="Proteomes" id="UP000050794">
    <property type="component" value="Unassembled WGS sequence"/>
</dbReference>
<dbReference type="PROSITE" id="PS50039">
    <property type="entry name" value="FORK_HEAD_3"/>
    <property type="match status" value="1"/>
</dbReference>
<evidence type="ECO:0000256" key="1">
    <source>
        <dbReference type="ARBA" id="ARBA00022473"/>
    </source>
</evidence>
<dbReference type="Gene3D" id="1.10.10.10">
    <property type="entry name" value="Winged helix-like DNA-binding domain superfamily/Winged helix DNA-binding domain"/>
    <property type="match status" value="1"/>
</dbReference>
<evidence type="ECO:0000256" key="6">
    <source>
        <dbReference type="PROSITE-ProRule" id="PRU00089"/>
    </source>
</evidence>
<dbReference type="CDD" id="cd20030">
    <property type="entry name" value="FH_FOXN1-like"/>
    <property type="match status" value="1"/>
</dbReference>
<protein>
    <submittedName>
        <fullName evidence="10">Forkhead box protein N4</fullName>
    </submittedName>
</protein>
<dbReference type="GO" id="GO:0005634">
    <property type="term" value="C:nucleus"/>
    <property type="evidence" value="ECO:0007669"/>
    <property type="project" value="UniProtKB-SubCell"/>
</dbReference>
<dbReference type="Pfam" id="PF00250">
    <property type="entry name" value="Forkhead"/>
    <property type="match status" value="1"/>
</dbReference>
<feature type="domain" description="Fork-head" evidence="7">
    <location>
        <begin position="168"/>
        <end position="265"/>
    </location>
</feature>